<dbReference type="Pfam" id="PF04500">
    <property type="entry name" value="FLYWCH"/>
    <property type="match status" value="1"/>
</dbReference>
<reference evidence="6 7" key="1">
    <citation type="submission" date="2020-08" db="EMBL/GenBank/DDBJ databases">
        <authorList>
            <person name="Koutsovoulos G."/>
            <person name="Danchin GJ E."/>
        </authorList>
    </citation>
    <scope>NUCLEOTIDE SEQUENCE [LARGE SCALE GENOMIC DNA]</scope>
</reference>
<accession>A0A6V7UL01</accession>
<dbReference type="AlphaFoldDB" id="A0A6V7UL01"/>
<proteinExistence type="predicted"/>
<protein>
    <recommendedName>
        <fullName evidence="5">FLYWCH-type domain-containing protein</fullName>
    </recommendedName>
</protein>
<gene>
    <name evidence="6" type="ORF">MENT_LOCUS13363</name>
</gene>
<evidence type="ECO:0000256" key="2">
    <source>
        <dbReference type="ARBA" id="ARBA00022771"/>
    </source>
</evidence>
<dbReference type="EMBL" id="CAJEWN010000072">
    <property type="protein sequence ID" value="CAD2158821.1"/>
    <property type="molecule type" value="Genomic_DNA"/>
</dbReference>
<evidence type="ECO:0000256" key="3">
    <source>
        <dbReference type="ARBA" id="ARBA00022833"/>
    </source>
</evidence>
<evidence type="ECO:0000259" key="5">
    <source>
        <dbReference type="Pfam" id="PF04500"/>
    </source>
</evidence>
<feature type="coiled-coil region" evidence="4">
    <location>
        <begin position="347"/>
        <end position="381"/>
    </location>
</feature>
<dbReference type="InterPro" id="IPR007588">
    <property type="entry name" value="Znf_FLYWCH"/>
</dbReference>
<organism evidence="6 7">
    <name type="scientific">Meloidogyne enterolobii</name>
    <name type="common">Root-knot nematode worm</name>
    <name type="synonym">Meloidogyne mayaguensis</name>
    <dbReference type="NCBI Taxonomy" id="390850"/>
    <lineage>
        <taxon>Eukaryota</taxon>
        <taxon>Metazoa</taxon>
        <taxon>Ecdysozoa</taxon>
        <taxon>Nematoda</taxon>
        <taxon>Chromadorea</taxon>
        <taxon>Rhabditida</taxon>
        <taxon>Tylenchina</taxon>
        <taxon>Tylenchomorpha</taxon>
        <taxon>Tylenchoidea</taxon>
        <taxon>Meloidogynidae</taxon>
        <taxon>Meloidogyninae</taxon>
        <taxon>Meloidogyne</taxon>
    </lineage>
</organism>
<evidence type="ECO:0000256" key="4">
    <source>
        <dbReference type="SAM" id="Coils"/>
    </source>
</evidence>
<keyword evidence="1" id="KW-0479">Metal-binding</keyword>
<sequence>MYTFKRYDPSLPRNVCSFKGNQKLIFEGYRYNIHHIVPLKGVKTWRCVCAKKLNGTRTWCKGRAETWDNDKNGISKGEHNHPPEHEIAELEYFKSQLIVAAIECPQANLTELINEAASLMMTGGSNFGNRESLKKSLAGARRQAENGGFKLKCYKNICYNKTTTIRNRSIIQINKEEITPKSYNIKDILNKKIIFDKKGIVKLEEFSKNNEEKKIKEEEGKEEEEENSLNLFKKQLFSSSSFCSSSSSSSTPSTNATSSPLFFNNKLFSSSNLSSSPSSTFSLSSPTCYSSNSSFLNSSSSPSSKNSNLSFKDSPYFNSSFSSSSSSLSSSNAFLMAIIAAATNSSNKNLIKEEEKKQLLLKKQREDKEEEEKRRKQQIMLKKKARINFVFNRLSRKVTEVAVSNNVDNNKNLIKNNLNEIEIKHQQKENCRDERFLEENVKNNCKEFGTQTDEITNYFKEEEDNKNNGANLILVCCCEDKQKCTQSSKRHKRKLLTPRMLGNNNNINDDCGDLLSIDKEDF</sequence>
<dbReference type="GO" id="GO:0008270">
    <property type="term" value="F:zinc ion binding"/>
    <property type="evidence" value="ECO:0007669"/>
    <property type="project" value="UniProtKB-KW"/>
</dbReference>
<feature type="domain" description="FLYWCH-type" evidence="5">
    <location>
        <begin position="17"/>
        <end position="81"/>
    </location>
</feature>
<keyword evidence="2" id="KW-0863">Zinc-finger</keyword>
<evidence type="ECO:0000313" key="7">
    <source>
        <dbReference type="Proteomes" id="UP000580250"/>
    </source>
</evidence>
<feature type="coiled-coil region" evidence="4">
    <location>
        <begin position="203"/>
        <end position="235"/>
    </location>
</feature>
<keyword evidence="4" id="KW-0175">Coiled coil</keyword>
<dbReference type="OrthoDB" id="5837039at2759"/>
<dbReference type="Gene3D" id="2.20.25.240">
    <property type="match status" value="1"/>
</dbReference>
<dbReference type="Proteomes" id="UP000580250">
    <property type="component" value="Unassembled WGS sequence"/>
</dbReference>
<evidence type="ECO:0000256" key="1">
    <source>
        <dbReference type="ARBA" id="ARBA00022723"/>
    </source>
</evidence>
<evidence type="ECO:0000313" key="6">
    <source>
        <dbReference type="EMBL" id="CAD2158821.1"/>
    </source>
</evidence>
<comment type="caution">
    <text evidence="6">The sequence shown here is derived from an EMBL/GenBank/DDBJ whole genome shotgun (WGS) entry which is preliminary data.</text>
</comment>
<keyword evidence="3" id="KW-0862">Zinc</keyword>
<name>A0A6V7UL01_MELEN</name>